<dbReference type="EMBL" id="AZMM01017332">
    <property type="protein sequence ID" value="ETJ26560.1"/>
    <property type="molecule type" value="Genomic_DNA"/>
</dbReference>
<evidence type="ECO:0000313" key="1">
    <source>
        <dbReference type="EMBL" id="ETJ26560.1"/>
    </source>
</evidence>
<accession>W1XAP3</accession>
<feature type="non-terminal residue" evidence="1">
    <location>
        <position position="1"/>
    </location>
</feature>
<dbReference type="AlphaFoldDB" id="W1XAP3"/>
<organism evidence="1">
    <name type="scientific">human gut metagenome</name>
    <dbReference type="NCBI Taxonomy" id="408170"/>
    <lineage>
        <taxon>unclassified sequences</taxon>
        <taxon>metagenomes</taxon>
        <taxon>organismal metagenomes</taxon>
    </lineage>
</organism>
<feature type="non-terminal residue" evidence="1">
    <location>
        <position position="92"/>
    </location>
</feature>
<gene>
    <name evidence="1" type="ORF">Q604_UNBC17332G0001</name>
</gene>
<reference evidence="1" key="1">
    <citation type="submission" date="2013-12" db="EMBL/GenBank/DDBJ databases">
        <title>A Varibaculum cambriense genome reconstructed from a premature infant gut community with otherwise low bacterial novelty that shifts toward anaerobic metabolism during the third week of life.</title>
        <authorList>
            <person name="Brown C.T."/>
            <person name="Sharon I."/>
            <person name="Thomas B.C."/>
            <person name="Castelle C.J."/>
            <person name="Morowitz M.J."/>
            <person name="Banfield J.F."/>
        </authorList>
    </citation>
    <scope>NUCLEOTIDE SEQUENCE</scope>
</reference>
<comment type="caution">
    <text evidence="1">The sequence shown here is derived from an EMBL/GenBank/DDBJ whole genome shotgun (WGS) entry which is preliminary data.</text>
</comment>
<dbReference type="Pfam" id="PF05833">
    <property type="entry name" value="NFACT_N"/>
    <property type="match status" value="1"/>
</dbReference>
<proteinExistence type="predicted"/>
<protein>
    <submittedName>
        <fullName evidence="1">Fibronectin/fibrinogen binding protein</fullName>
    </submittedName>
</protein>
<sequence length="92" mass="10719">VATENAEEFRQKGELLTTFLHQVPNNQDQVELDNYYTSEKITIVLDKALTPNQNAQRYFKKYQKLKEAVKHLTGLIEETKETIQYLESVETA</sequence>
<name>W1XAP3_9ZZZZ</name>